<feature type="domain" description="Tail specific protease" evidence="1">
    <location>
        <begin position="95"/>
        <end position="316"/>
    </location>
</feature>
<dbReference type="PANTHER" id="PTHR32060">
    <property type="entry name" value="TAIL-SPECIFIC PROTEASE"/>
    <property type="match status" value="1"/>
</dbReference>
<dbReference type="SMART" id="SM00245">
    <property type="entry name" value="TSPc"/>
    <property type="match status" value="1"/>
</dbReference>
<sequence length="330" mass="37355">MKNILITTIFLFISTIVLPNQSDKLEREKLISQIITLAENNICNPAFLETDEWKSFTTKLQSDEMQHMDDASFELAFNLAVRSLPFTHFYINYKEQSLSIETKKSEKRKAAFELKEIDETTAILTVRSFISDARGMVKLVKEIEAKSYQNLIIDLRNNTGGTLDAAVVLGRFLTNDMIDAGTYLTRNWFMENGRYPSLEEINSFPFLTDMTYKGFQKMSQGNGFRMVLPPHSNPIFKGNTYVLTNSKTASTCEPFVHLLKSKGKTIIGETTAGAMLSGRWFKLDDSFSLFVPIIDYVTADGNRLDKVGITPNIEVNSEDALSEALKQLKE</sequence>
<dbReference type="GO" id="GO:0006508">
    <property type="term" value="P:proteolysis"/>
    <property type="evidence" value="ECO:0007669"/>
    <property type="project" value="InterPro"/>
</dbReference>
<proteinExistence type="predicted"/>
<keyword evidence="3" id="KW-1185">Reference proteome</keyword>
<dbReference type="Pfam" id="PF03572">
    <property type="entry name" value="Peptidase_S41"/>
    <property type="match status" value="1"/>
</dbReference>
<dbReference type="Gene3D" id="3.90.226.10">
    <property type="entry name" value="2-enoyl-CoA Hydratase, Chain A, domain 1"/>
    <property type="match status" value="1"/>
</dbReference>
<dbReference type="Proteomes" id="UP000474296">
    <property type="component" value="Unassembled WGS sequence"/>
</dbReference>
<evidence type="ECO:0000313" key="2">
    <source>
        <dbReference type="EMBL" id="NER17118.1"/>
    </source>
</evidence>
<gene>
    <name evidence="2" type="ORF">GWK10_07845</name>
</gene>
<dbReference type="PANTHER" id="PTHR32060:SF22">
    <property type="entry name" value="CARBOXYL-TERMINAL-PROCESSING PEPTIDASE 3, CHLOROPLASTIC"/>
    <property type="match status" value="1"/>
</dbReference>
<reference evidence="2 3" key="1">
    <citation type="submission" date="2020-01" db="EMBL/GenBank/DDBJ databases">
        <title>Spongiivirga citrea KCTC 32990T.</title>
        <authorList>
            <person name="Wang G."/>
        </authorList>
    </citation>
    <scope>NUCLEOTIDE SEQUENCE [LARGE SCALE GENOMIC DNA]</scope>
    <source>
        <strain evidence="2 3">KCTC 32990</strain>
    </source>
</reference>
<evidence type="ECO:0000313" key="3">
    <source>
        <dbReference type="Proteomes" id="UP000474296"/>
    </source>
</evidence>
<dbReference type="GO" id="GO:0004175">
    <property type="term" value="F:endopeptidase activity"/>
    <property type="evidence" value="ECO:0007669"/>
    <property type="project" value="TreeGrafter"/>
</dbReference>
<accession>A0A6M0CGR6</accession>
<dbReference type="AlphaFoldDB" id="A0A6M0CGR6"/>
<dbReference type="SUPFAM" id="SSF52096">
    <property type="entry name" value="ClpP/crotonase"/>
    <property type="match status" value="1"/>
</dbReference>
<dbReference type="GO" id="GO:0008236">
    <property type="term" value="F:serine-type peptidase activity"/>
    <property type="evidence" value="ECO:0007669"/>
    <property type="project" value="InterPro"/>
</dbReference>
<dbReference type="InterPro" id="IPR005151">
    <property type="entry name" value="Tail-specific_protease"/>
</dbReference>
<dbReference type="RefSeq" id="WP_164031285.1">
    <property type="nucleotide sequence ID" value="NZ_JAABOQ010000003.1"/>
</dbReference>
<comment type="caution">
    <text evidence="2">The sequence shown here is derived from an EMBL/GenBank/DDBJ whole genome shotgun (WGS) entry which is preliminary data.</text>
</comment>
<dbReference type="InterPro" id="IPR029045">
    <property type="entry name" value="ClpP/crotonase-like_dom_sf"/>
</dbReference>
<dbReference type="EMBL" id="JAABOQ010000003">
    <property type="protein sequence ID" value="NER17118.1"/>
    <property type="molecule type" value="Genomic_DNA"/>
</dbReference>
<evidence type="ECO:0000259" key="1">
    <source>
        <dbReference type="SMART" id="SM00245"/>
    </source>
</evidence>
<name>A0A6M0CGR6_9FLAO</name>
<organism evidence="2 3">
    <name type="scientific">Spongiivirga citrea</name>
    <dbReference type="NCBI Taxonomy" id="1481457"/>
    <lineage>
        <taxon>Bacteria</taxon>
        <taxon>Pseudomonadati</taxon>
        <taxon>Bacteroidota</taxon>
        <taxon>Flavobacteriia</taxon>
        <taxon>Flavobacteriales</taxon>
        <taxon>Flavobacteriaceae</taxon>
        <taxon>Spongiivirga</taxon>
    </lineage>
</organism>
<protein>
    <recommendedName>
        <fullName evidence="1">Tail specific protease domain-containing protein</fullName>
    </recommendedName>
</protein>